<sequence length="183" mass="19329">MLSSSRRSAAAASSRPSGLALPSGVLRSPGRLPGSLSARQRLHRYRAPTPSASGVPTNRASCQRGSPAADGGSTGLDAAIDPQGAVVSQQEDSRVLVGVSGFTSLGSCNDRCAAECSGPTEGPEWLCRGGLRPPRASGLTLHNYRQLWCAQRVESRPARGSTYRPRPLSLLVPTTLHVYFYQQ</sequence>
<feature type="compositionally biased region" description="Polar residues" evidence="1">
    <location>
        <begin position="50"/>
        <end position="64"/>
    </location>
</feature>
<dbReference type="Proteomes" id="UP000314294">
    <property type="component" value="Unassembled WGS sequence"/>
</dbReference>
<dbReference type="AlphaFoldDB" id="A0A4Z2F651"/>
<organism evidence="2 3">
    <name type="scientific">Liparis tanakae</name>
    <name type="common">Tanaka's snailfish</name>
    <dbReference type="NCBI Taxonomy" id="230148"/>
    <lineage>
        <taxon>Eukaryota</taxon>
        <taxon>Metazoa</taxon>
        <taxon>Chordata</taxon>
        <taxon>Craniata</taxon>
        <taxon>Vertebrata</taxon>
        <taxon>Euteleostomi</taxon>
        <taxon>Actinopterygii</taxon>
        <taxon>Neopterygii</taxon>
        <taxon>Teleostei</taxon>
        <taxon>Neoteleostei</taxon>
        <taxon>Acanthomorphata</taxon>
        <taxon>Eupercaria</taxon>
        <taxon>Perciformes</taxon>
        <taxon>Cottioidei</taxon>
        <taxon>Cottales</taxon>
        <taxon>Liparidae</taxon>
        <taxon>Liparis</taxon>
    </lineage>
</organism>
<comment type="caution">
    <text evidence="2">The sequence shown here is derived from an EMBL/GenBank/DDBJ whole genome shotgun (WGS) entry which is preliminary data.</text>
</comment>
<keyword evidence="3" id="KW-1185">Reference proteome</keyword>
<accession>A0A4Z2F651</accession>
<evidence type="ECO:0000313" key="2">
    <source>
        <dbReference type="EMBL" id="TNN36234.1"/>
    </source>
</evidence>
<proteinExistence type="predicted"/>
<dbReference type="OrthoDB" id="8062037at2759"/>
<name>A0A4Z2F651_9TELE</name>
<gene>
    <name evidence="2" type="ORF">EYF80_053601</name>
</gene>
<feature type="compositionally biased region" description="Low complexity" evidence="1">
    <location>
        <begin position="1"/>
        <end position="24"/>
    </location>
</feature>
<evidence type="ECO:0000256" key="1">
    <source>
        <dbReference type="SAM" id="MobiDB-lite"/>
    </source>
</evidence>
<reference evidence="2 3" key="1">
    <citation type="submission" date="2019-03" db="EMBL/GenBank/DDBJ databases">
        <title>First draft genome of Liparis tanakae, snailfish: a comprehensive survey of snailfish specific genes.</title>
        <authorList>
            <person name="Kim W."/>
            <person name="Song I."/>
            <person name="Jeong J.-H."/>
            <person name="Kim D."/>
            <person name="Kim S."/>
            <person name="Ryu S."/>
            <person name="Song J.Y."/>
            <person name="Lee S.K."/>
        </authorList>
    </citation>
    <scope>NUCLEOTIDE SEQUENCE [LARGE SCALE GENOMIC DNA]</scope>
    <source>
        <tissue evidence="2">Muscle</tissue>
    </source>
</reference>
<feature type="region of interest" description="Disordered" evidence="1">
    <location>
        <begin position="1"/>
        <end position="77"/>
    </location>
</feature>
<protein>
    <submittedName>
        <fullName evidence="2">Uncharacterized protein</fullName>
    </submittedName>
</protein>
<evidence type="ECO:0000313" key="3">
    <source>
        <dbReference type="Proteomes" id="UP000314294"/>
    </source>
</evidence>
<dbReference type="EMBL" id="SRLO01001643">
    <property type="protein sequence ID" value="TNN36234.1"/>
    <property type="molecule type" value="Genomic_DNA"/>
</dbReference>